<sequence length="290" mass="32513">MAKEVVGVFDNQEDLIEAIERYKKEGYSVQDFSIIGDTPDLSPAFENRTGVVTEDVSNVNRENENKGGFWQNLLNVFDGDDNLGGNSPSLSDRLVGVGLSEDAAREYEGDVRNGRIILLTEGAVPQGGVIASDRERDSYADSVNAYDTAGIDRGADTVEQSLELKEEQLDISKERVQAGEVEIHKEVVEDQETINVPVTREEVYVERRAVNEETADTVTGDDETIRVPIMEEKVEVHKKPVVKEELVVGKREVQETEKVRENLKREEVNIESEAEGKFTERNMSSDYKDR</sequence>
<evidence type="ECO:0000259" key="3">
    <source>
        <dbReference type="Pfam" id="PF11181"/>
    </source>
</evidence>
<dbReference type="NCBIfam" id="TIGR02271">
    <property type="entry name" value="YsnF/AvaK domain"/>
    <property type="match status" value="1"/>
</dbReference>
<name>A0A0M2SP80_9BACI</name>
<evidence type="ECO:0000256" key="1">
    <source>
        <dbReference type="SAM" id="MobiDB-lite"/>
    </source>
</evidence>
<feature type="compositionally biased region" description="Polar residues" evidence="1">
    <location>
        <begin position="281"/>
        <end position="290"/>
    </location>
</feature>
<feature type="domain" description="DUF2382" evidence="2">
    <location>
        <begin position="162"/>
        <end position="270"/>
    </location>
</feature>
<gene>
    <name evidence="4" type="ORF">WQ57_23020</name>
</gene>
<organism evidence="4 5">
    <name type="scientific">Mesobacillus campisalis</name>
    <dbReference type="NCBI Taxonomy" id="1408103"/>
    <lineage>
        <taxon>Bacteria</taxon>
        <taxon>Bacillati</taxon>
        <taxon>Bacillota</taxon>
        <taxon>Bacilli</taxon>
        <taxon>Bacillales</taxon>
        <taxon>Bacillaceae</taxon>
        <taxon>Mesobacillus</taxon>
    </lineage>
</organism>
<evidence type="ECO:0000259" key="2">
    <source>
        <dbReference type="Pfam" id="PF09557"/>
    </source>
</evidence>
<comment type="caution">
    <text evidence="4">The sequence shown here is derived from an EMBL/GenBank/DDBJ whole genome shotgun (WGS) entry which is preliminary data.</text>
</comment>
<dbReference type="RefSeq" id="WP_046525984.1">
    <property type="nucleotide sequence ID" value="NZ_LAYY01000097.1"/>
</dbReference>
<dbReference type="EMBL" id="LAYY01000097">
    <property type="protein sequence ID" value="KKK34425.1"/>
    <property type="molecule type" value="Genomic_DNA"/>
</dbReference>
<accession>A0A0M2SP80</accession>
<keyword evidence="5" id="KW-1185">Reference proteome</keyword>
<feature type="domain" description="General stress protein 17M-like" evidence="3">
    <location>
        <begin position="4"/>
        <end position="114"/>
    </location>
</feature>
<feature type="region of interest" description="Disordered" evidence="1">
    <location>
        <begin position="270"/>
        <end position="290"/>
    </location>
</feature>
<feature type="compositionally biased region" description="Basic and acidic residues" evidence="1">
    <location>
        <begin position="270"/>
        <end position="280"/>
    </location>
</feature>
<evidence type="ECO:0000313" key="4">
    <source>
        <dbReference type="EMBL" id="KKK34425.1"/>
    </source>
</evidence>
<dbReference type="InterPro" id="IPR019060">
    <property type="entry name" value="DUF2382"/>
</dbReference>
<evidence type="ECO:0000313" key="5">
    <source>
        <dbReference type="Proteomes" id="UP000034166"/>
    </source>
</evidence>
<dbReference type="Pfam" id="PF09557">
    <property type="entry name" value="DUF2382"/>
    <property type="match status" value="1"/>
</dbReference>
<dbReference type="Proteomes" id="UP000034166">
    <property type="component" value="Unassembled WGS sequence"/>
</dbReference>
<protein>
    <recommendedName>
        <fullName evidence="6">Stress response protein YsnF</fullName>
    </recommendedName>
</protein>
<dbReference type="PANTHER" id="PTHR38463:SF1">
    <property type="entry name" value="STRESS RESPONSE PROTEIN YSNF"/>
    <property type="match status" value="1"/>
</dbReference>
<proteinExistence type="predicted"/>
<dbReference type="AlphaFoldDB" id="A0A0M2SP80"/>
<dbReference type="PATRIC" id="fig|1408103.3.peg.4965"/>
<evidence type="ECO:0008006" key="6">
    <source>
        <dbReference type="Google" id="ProtNLM"/>
    </source>
</evidence>
<dbReference type="PANTHER" id="PTHR38463">
    <property type="entry name" value="STRESS RESPONSE PROTEIN YSNF"/>
    <property type="match status" value="1"/>
</dbReference>
<reference evidence="4 5" key="1">
    <citation type="submission" date="2015-04" db="EMBL/GenBank/DDBJ databases">
        <title>Taxonomic description and genome sequence of Bacillus campisalis sp. nov., a novel member of the genus Bacillus isolated from solar saltern.</title>
        <authorList>
            <person name="Mathan Kumar R."/>
            <person name="Kaur G."/>
            <person name="Kumar A."/>
            <person name="Singh N.K."/>
            <person name="Kaur N."/>
            <person name="Kumar N."/>
            <person name="Mayilraj S."/>
        </authorList>
    </citation>
    <scope>NUCLEOTIDE SEQUENCE [LARGE SCALE GENOMIC DNA]</scope>
    <source>
        <strain evidence="4 5">SA2-6</strain>
    </source>
</reference>
<dbReference type="InterPro" id="IPR052967">
    <property type="entry name" value="Stress_Response_Assoc"/>
</dbReference>
<dbReference type="InterPro" id="IPR025889">
    <property type="entry name" value="GSP17M-like_dom"/>
</dbReference>
<dbReference type="Pfam" id="PF11181">
    <property type="entry name" value="YflT"/>
    <property type="match status" value="1"/>
</dbReference>